<keyword evidence="3" id="KW-1185">Reference proteome</keyword>
<evidence type="ECO:0000313" key="2">
    <source>
        <dbReference type="EMBL" id="MEQ2209773.1"/>
    </source>
</evidence>
<evidence type="ECO:0000256" key="1">
    <source>
        <dbReference type="SAM" id="MobiDB-lite"/>
    </source>
</evidence>
<dbReference type="Proteomes" id="UP001434883">
    <property type="component" value="Unassembled WGS sequence"/>
</dbReference>
<name>A0ABV0RQ97_9TELE</name>
<protein>
    <submittedName>
        <fullName evidence="2">Uncharacterized protein</fullName>
    </submittedName>
</protein>
<proteinExistence type="predicted"/>
<feature type="region of interest" description="Disordered" evidence="1">
    <location>
        <begin position="37"/>
        <end position="56"/>
    </location>
</feature>
<gene>
    <name evidence="2" type="ORF">XENOCAPTIV_003822</name>
</gene>
<sequence length="71" mass="7717">RQKTDDSDPGLYTKTHFPTRHMIHNNIQLHKHNTDELRRKGAPAGGRGGGDALHTAAGLSARTLSSCPFPT</sequence>
<organism evidence="2 3">
    <name type="scientific">Xenoophorus captivus</name>
    <dbReference type="NCBI Taxonomy" id="1517983"/>
    <lineage>
        <taxon>Eukaryota</taxon>
        <taxon>Metazoa</taxon>
        <taxon>Chordata</taxon>
        <taxon>Craniata</taxon>
        <taxon>Vertebrata</taxon>
        <taxon>Euteleostomi</taxon>
        <taxon>Actinopterygii</taxon>
        <taxon>Neopterygii</taxon>
        <taxon>Teleostei</taxon>
        <taxon>Neoteleostei</taxon>
        <taxon>Acanthomorphata</taxon>
        <taxon>Ovalentaria</taxon>
        <taxon>Atherinomorphae</taxon>
        <taxon>Cyprinodontiformes</taxon>
        <taxon>Goodeidae</taxon>
        <taxon>Xenoophorus</taxon>
    </lineage>
</organism>
<evidence type="ECO:0000313" key="3">
    <source>
        <dbReference type="Proteomes" id="UP001434883"/>
    </source>
</evidence>
<reference evidence="2 3" key="1">
    <citation type="submission" date="2021-06" db="EMBL/GenBank/DDBJ databases">
        <authorList>
            <person name="Palmer J.M."/>
        </authorList>
    </citation>
    <scope>NUCLEOTIDE SEQUENCE [LARGE SCALE GENOMIC DNA]</scope>
    <source>
        <strain evidence="2 3">XC_2019</strain>
        <tissue evidence="2">Muscle</tissue>
    </source>
</reference>
<dbReference type="EMBL" id="JAHRIN010051807">
    <property type="protein sequence ID" value="MEQ2209773.1"/>
    <property type="molecule type" value="Genomic_DNA"/>
</dbReference>
<accession>A0ABV0RQ97</accession>
<feature type="non-terminal residue" evidence="2">
    <location>
        <position position="1"/>
    </location>
</feature>
<comment type="caution">
    <text evidence="2">The sequence shown here is derived from an EMBL/GenBank/DDBJ whole genome shotgun (WGS) entry which is preliminary data.</text>
</comment>